<feature type="compositionally biased region" description="Low complexity" evidence="2">
    <location>
        <begin position="603"/>
        <end position="621"/>
    </location>
</feature>
<accession>A0A7M7LT59</accession>
<sequence length="1450" mass="159808">MNFVQLLRKANDLKVQLTAEGGSDAWVSRQALQDAFHQLLLLDLETALDKKLEQELWNHVFKNHISSLQHKARDRMNPKRSEVQAMLSLLLDNASGFYIQLLQEICSAFSVQLMCRIKAQRLGLFQETLPSSQKPVQPKAVSCHYICQHCLVHLGDIARYRNDTHQAESFYCHAASLVPSNGQPYNQLAIVSATKGDQLSMAFYYIRSIAVKHPFPAAATNLQTTYAKLVDRDEVKIFKMREVELIHYFIKFHAIIYLASCEQDLQVASSIKDKLEENFRSHLSQEILTSRQLTQMAAINLFALHSIRQHTNNGERGTKMATTDLGGMVGVQDLGPYAANNLQCWTLVMGFTFNLLQMMLHYAPQKGGESPVDAWPGLPAVRLVLGWIYLQPAIFDDPVLSNKTGVWSKLGRVLTSLQVDASPQVDDSTSSLPLPEDNLLDGFSPQQEFQRDLDFGKNKRQGWNRNAINQERSQRLSSQGKWLAHHQPSLLKVETNPSNKLVFTSPLGDDVTSRRSSHHQQRQQRAAKAATNIKGTETSSRVASIEKDTPKKIAGAHRKDGSRDRGSEENHSKTIAVQAIMSRPNSDVNKPTAIFKGQGQERTTGQGSSSKSSKSPSSGTTKDLEGSKRHVQWQNPPHAFAQEPASYYPPKPHPTSQPHPNAQPHLGPGAAQPGQQPQAPGLAPAPRHPPPSGPYPQQGGQQRLPHPYGHPPPPGPPPPGVPPPSMGMPPPDQMYPPPHMGPPPSFNPSSQNAPPRAMHPPPPRPMGPPPMPHMAPPGWQQPHRDVSRDGQPTHLPRDGPPSPRGVPPHMQPPKVQIPPPMPQGTQMSPNSNMPQPPGHPHHQGSWPTRPGPMPTVGERQEDHPTGDTMSNISMWNAAMQDKLTHAHMQRGGPPDMQQYQQQGQQGMGRDTSPMRSPIDNSTQFRLSPSVEDFGQGPVQANQPPRRMSNPTEMQMQGFGPNQNFDQGRMNYMPSMAKPHEHQVRMQPQQKQQQQPSGGPPPQILDNQGANLLELLAKMQRQIVPENPIGSGSSRTKMRYSPEEHSVDSFRANLDNPSIQQKNLRDPPGFRNASERFYDDQLAKNNGRSGGPDYYSMQQGDQRGMIGYNPLSNKSQGGSAFRKVQPQQPDREDSLFPQSDLESKGSRSYEPGDPFSFFTGSSNQQEKQQHSQRQQLLGGDIFGQESGLQEPTQSFQYRRSSGGLYENSTPGFTSSQPQTSGSDNTWRMENREDGNQHLRGIFPGPKAGGGAGGTGGSGAGSSAGRRGSEEMTSAGYNARWTGDAQEQMAGEGTRRPSQDALFNQMNSGGSGLFQRESYMEQEPSAPYPTPQHHQSTTSKNSYFSGSALKGKQSDEENAFSSSGSSYSLFSSPSPWSSRQEEDGGGMSKSGEGLGSTLGLKWREPQLSSSPTSSLLPERIQSIWSSPMRSEQSPLEKILGHTVSLEQQKPDT</sequence>
<feature type="compositionally biased region" description="Pro residues" evidence="2">
    <location>
        <begin position="708"/>
        <end position="746"/>
    </location>
</feature>
<dbReference type="InterPro" id="IPR019458">
    <property type="entry name" value="Est1-like_N"/>
</dbReference>
<feature type="compositionally biased region" description="Low complexity" evidence="2">
    <location>
        <begin position="695"/>
        <end position="707"/>
    </location>
</feature>
<dbReference type="InParanoid" id="A0A7M7LT59"/>
<feature type="compositionally biased region" description="Polar residues" evidence="2">
    <location>
        <begin position="1330"/>
        <end position="1343"/>
    </location>
</feature>
<feature type="compositionally biased region" description="Polar residues" evidence="2">
    <location>
        <begin position="824"/>
        <end position="833"/>
    </location>
</feature>
<dbReference type="OMA" id="TWRMENR"/>
<feature type="compositionally biased region" description="Polar residues" evidence="2">
    <location>
        <begin position="938"/>
        <end position="965"/>
    </location>
</feature>
<dbReference type="SUPFAM" id="SSF48452">
    <property type="entry name" value="TPR-like"/>
    <property type="match status" value="1"/>
</dbReference>
<dbReference type="GeneID" id="100892277"/>
<feature type="compositionally biased region" description="Basic and acidic residues" evidence="2">
    <location>
        <begin position="1072"/>
        <end position="1081"/>
    </location>
</feature>
<dbReference type="CTD" id="9887"/>
<dbReference type="Proteomes" id="UP000007110">
    <property type="component" value="Unassembled WGS sequence"/>
</dbReference>
<feature type="compositionally biased region" description="Gly residues" evidence="2">
    <location>
        <begin position="1245"/>
        <end position="1260"/>
    </location>
</feature>
<evidence type="ECO:0000313" key="6">
    <source>
        <dbReference type="Proteomes" id="UP000007110"/>
    </source>
</evidence>
<feature type="compositionally biased region" description="Low complexity" evidence="2">
    <location>
        <begin position="1160"/>
        <end position="1174"/>
    </location>
</feature>
<dbReference type="Gene3D" id="1.25.40.10">
    <property type="entry name" value="Tetratricopeptide repeat domain"/>
    <property type="match status" value="1"/>
</dbReference>
<feature type="compositionally biased region" description="Low complexity" evidence="2">
    <location>
        <begin position="1403"/>
        <end position="1415"/>
    </location>
</feature>
<evidence type="ECO:0000256" key="1">
    <source>
        <dbReference type="ARBA" id="ARBA00023161"/>
    </source>
</evidence>
<feature type="compositionally biased region" description="Polar residues" evidence="2">
    <location>
        <begin position="1185"/>
        <end position="1198"/>
    </location>
</feature>
<feature type="compositionally biased region" description="Pro residues" evidence="2">
    <location>
        <begin position="647"/>
        <end position="657"/>
    </location>
</feature>
<evidence type="ECO:0000313" key="5">
    <source>
        <dbReference type="EnsemblMetazoa" id="XP_011670922"/>
    </source>
</evidence>
<dbReference type="InterPro" id="IPR011990">
    <property type="entry name" value="TPR-like_helical_dom_sf"/>
</dbReference>
<feature type="compositionally biased region" description="Pro residues" evidence="2">
    <location>
        <begin position="757"/>
        <end position="775"/>
    </location>
</feature>
<evidence type="ECO:0000256" key="2">
    <source>
        <dbReference type="SAM" id="MobiDB-lite"/>
    </source>
</evidence>
<feature type="compositionally biased region" description="Low complexity" evidence="2">
    <location>
        <begin position="658"/>
        <end position="685"/>
    </location>
</feature>
<reference evidence="5" key="2">
    <citation type="submission" date="2021-01" db="UniProtKB">
        <authorList>
            <consortium name="EnsemblMetazoa"/>
        </authorList>
    </citation>
    <scope>IDENTIFICATION</scope>
</reference>
<dbReference type="KEGG" id="spu:100892277"/>
<feature type="domain" description="Telomerase activating protein Est1-like N-terminal" evidence="4">
    <location>
        <begin position="51"/>
        <end position="162"/>
    </location>
</feature>
<feature type="compositionally biased region" description="Polar residues" evidence="2">
    <location>
        <begin position="1205"/>
        <end position="1224"/>
    </location>
</feature>
<keyword evidence="6" id="KW-1185">Reference proteome</keyword>
<dbReference type="GO" id="GO:0070034">
    <property type="term" value="F:telomerase RNA binding"/>
    <property type="evidence" value="ECO:0000318"/>
    <property type="project" value="GO_Central"/>
</dbReference>
<feature type="compositionally biased region" description="Low complexity" evidence="2">
    <location>
        <begin position="891"/>
        <end position="908"/>
    </location>
</feature>
<feature type="compositionally biased region" description="Pro residues" evidence="2">
    <location>
        <begin position="798"/>
        <end position="822"/>
    </location>
</feature>
<keyword evidence="1" id="KW-0866">Nonsense-mediated mRNA decay</keyword>
<name>A0A7M7LT59_STRPU</name>
<dbReference type="GO" id="GO:0000184">
    <property type="term" value="P:nuclear-transcribed mRNA catabolic process, nonsense-mediated decay"/>
    <property type="evidence" value="ECO:0000318"/>
    <property type="project" value="GO_Central"/>
</dbReference>
<feature type="compositionally biased region" description="Gly residues" evidence="2">
    <location>
        <begin position="1383"/>
        <end position="1394"/>
    </location>
</feature>
<dbReference type="InterPro" id="IPR045153">
    <property type="entry name" value="Est1/Ebs1-like"/>
</dbReference>
<feature type="region of interest" description="Disordered" evidence="2">
    <location>
        <begin position="503"/>
        <end position="1450"/>
    </location>
</feature>
<proteinExistence type="predicted"/>
<dbReference type="InterPro" id="IPR018834">
    <property type="entry name" value="DNA/RNA-bd_Est1-type"/>
</dbReference>
<feature type="domain" description="DNA/RNA-binding" evidence="3">
    <location>
        <begin position="167"/>
        <end position="445"/>
    </location>
</feature>
<protein>
    <recommendedName>
        <fullName evidence="7">Protein SMG7</fullName>
    </recommendedName>
</protein>
<feature type="compositionally biased region" description="Basic and acidic residues" evidence="2">
    <location>
        <begin position="544"/>
        <end position="572"/>
    </location>
</feature>
<dbReference type="Pfam" id="PF10373">
    <property type="entry name" value="EST1_DNA_bind"/>
    <property type="match status" value="1"/>
</dbReference>
<evidence type="ECO:0000259" key="3">
    <source>
        <dbReference type="Pfam" id="PF10373"/>
    </source>
</evidence>
<dbReference type="GO" id="GO:0005697">
    <property type="term" value="C:telomerase holoenzyme complex"/>
    <property type="evidence" value="ECO:0000318"/>
    <property type="project" value="GO_Central"/>
</dbReference>
<reference evidence="6" key="1">
    <citation type="submission" date="2015-02" db="EMBL/GenBank/DDBJ databases">
        <title>Genome sequencing for Strongylocentrotus purpuratus.</title>
        <authorList>
            <person name="Murali S."/>
            <person name="Liu Y."/>
            <person name="Vee V."/>
            <person name="English A."/>
            <person name="Wang M."/>
            <person name="Skinner E."/>
            <person name="Han Y."/>
            <person name="Muzny D.M."/>
            <person name="Worley K.C."/>
            <person name="Gibbs R.A."/>
        </authorList>
    </citation>
    <scope>NUCLEOTIDE SEQUENCE</scope>
</reference>
<evidence type="ECO:0008006" key="7">
    <source>
        <dbReference type="Google" id="ProtNLM"/>
    </source>
</evidence>
<dbReference type="GO" id="GO:0042162">
    <property type="term" value="F:telomeric DNA binding"/>
    <property type="evidence" value="ECO:0000318"/>
    <property type="project" value="GO_Central"/>
</dbReference>
<dbReference type="Pfam" id="PF10374">
    <property type="entry name" value="EST1"/>
    <property type="match status" value="1"/>
</dbReference>
<dbReference type="PANTHER" id="PTHR15696:SF5">
    <property type="entry name" value="NONSENSE-MEDIATED MRNA DECAY FACTOR SMG7"/>
    <property type="match status" value="1"/>
</dbReference>
<feature type="compositionally biased region" description="Basic and acidic residues" evidence="2">
    <location>
        <begin position="1225"/>
        <end position="1235"/>
    </location>
</feature>
<feature type="compositionally biased region" description="Low complexity" evidence="2">
    <location>
        <begin position="1359"/>
        <end position="1376"/>
    </location>
</feature>
<dbReference type="EnsemblMetazoa" id="XM_011672620">
    <property type="protein sequence ID" value="XP_011670922"/>
    <property type="gene ID" value="LOC100892277"/>
</dbReference>
<evidence type="ECO:0000259" key="4">
    <source>
        <dbReference type="Pfam" id="PF10374"/>
    </source>
</evidence>
<dbReference type="OrthoDB" id="69928at2759"/>
<feature type="compositionally biased region" description="Polar residues" evidence="2">
    <location>
        <begin position="533"/>
        <end position="542"/>
    </location>
</feature>
<organism evidence="5 6">
    <name type="scientific">Strongylocentrotus purpuratus</name>
    <name type="common">Purple sea urchin</name>
    <dbReference type="NCBI Taxonomy" id="7668"/>
    <lineage>
        <taxon>Eukaryota</taxon>
        <taxon>Metazoa</taxon>
        <taxon>Echinodermata</taxon>
        <taxon>Eleutherozoa</taxon>
        <taxon>Echinozoa</taxon>
        <taxon>Echinoidea</taxon>
        <taxon>Euechinoidea</taxon>
        <taxon>Echinacea</taxon>
        <taxon>Camarodonta</taxon>
        <taxon>Echinidea</taxon>
        <taxon>Strongylocentrotidae</taxon>
        <taxon>Strongylocentrotus</taxon>
    </lineage>
</organism>
<feature type="compositionally biased region" description="Low complexity" evidence="2">
    <location>
        <begin position="986"/>
        <end position="996"/>
    </location>
</feature>
<dbReference type="PANTHER" id="PTHR15696">
    <property type="entry name" value="SMG-7 SUPPRESSOR WITH MORPHOLOGICAL EFFECT ON GENITALIA PROTEIN 7"/>
    <property type="match status" value="1"/>
</dbReference>
<feature type="compositionally biased region" description="Polar residues" evidence="2">
    <location>
        <begin position="1420"/>
        <end position="1431"/>
    </location>
</feature>
<dbReference type="RefSeq" id="XP_011670922.2">
    <property type="nucleotide sequence ID" value="XM_011672620.2"/>
</dbReference>